<evidence type="ECO:0000313" key="2">
    <source>
        <dbReference type="EMBL" id="MFC3878104.1"/>
    </source>
</evidence>
<feature type="transmembrane region" description="Helical" evidence="1">
    <location>
        <begin position="270"/>
        <end position="292"/>
    </location>
</feature>
<feature type="transmembrane region" description="Helical" evidence="1">
    <location>
        <begin position="239"/>
        <end position="258"/>
    </location>
</feature>
<keyword evidence="1" id="KW-1133">Transmembrane helix</keyword>
<protein>
    <submittedName>
        <fullName evidence="2">DUF3667 domain-containing protein</fullName>
    </submittedName>
</protein>
<accession>A0ABV8AK40</accession>
<dbReference type="Pfam" id="PF12412">
    <property type="entry name" value="DUF3667"/>
    <property type="match status" value="1"/>
</dbReference>
<evidence type="ECO:0000256" key="1">
    <source>
        <dbReference type="SAM" id="Phobius"/>
    </source>
</evidence>
<keyword evidence="1" id="KW-0472">Membrane</keyword>
<gene>
    <name evidence="2" type="ORF">ACFOSX_12770</name>
</gene>
<dbReference type="EMBL" id="JBHSAT010000022">
    <property type="protein sequence ID" value="MFC3878104.1"/>
    <property type="molecule type" value="Genomic_DNA"/>
</dbReference>
<feature type="transmembrane region" description="Helical" evidence="1">
    <location>
        <begin position="332"/>
        <end position="355"/>
    </location>
</feature>
<dbReference type="Proteomes" id="UP001595812">
    <property type="component" value="Unassembled WGS sequence"/>
</dbReference>
<feature type="transmembrane region" description="Helical" evidence="1">
    <location>
        <begin position="298"/>
        <end position="320"/>
    </location>
</feature>
<sequence>MSDTKPKCANCEKPFEEGFEFCPHCGQKTNEELTIGVLFYNTISNYFSFDARFLKSFVPLMFKPGSLAKRFLEGKRLMYLHPAQMYLFVSVIFFFILSFSTREWVAEANKINSEVISAKAIDSSAIRQQVLDSIVMASEERFKGVNLKIKGLPEVSNEIDSVVADTKKSQKNMNVIGYTFNETEVDSMLAIGASDEEIYKVMGLKKDDGFFKRRIFATSLSIMKGSGAGTFIQKMFDTIPISMFFLMPLFALLLKVFYFNKGRYAHHLVFSFYFFSFLFTVFSILFGISYLKFGIPDWIYWLAVLSTFIYFLIAVHRFYGQHWLLSFIKSSTITFIFMLMILPMAFVVIALLSLVI</sequence>
<reference evidence="3" key="1">
    <citation type="journal article" date="2019" name="Int. J. Syst. Evol. Microbiol.">
        <title>The Global Catalogue of Microorganisms (GCM) 10K type strain sequencing project: providing services to taxonomists for standard genome sequencing and annotation.</title>
        <authorList>
            <consortium name="The Broad Institute Genomics Platform"/>
            <consortium name="The Broad Institute Genome Sequencing Center for Infectious Disease"/>
            <person name="Wu L."/>
            <person name="Ma J."/>
        </authorList>
    </citation>
    <scope>NUCLEOTIDE SEQUENCE [LARGE SCALE GENOMIC DNA]</scope>
    <source>
        <strain evidence="3">CECT 8979</strain>
    </source>
</reference>
<dbReference type="RefSeq" id="WP_386101796.1">
    <property type="nucleotide sequence ID" value="NZ_JBHSAT010000022.1"/>
</dbReference>
<keyword evidence="3" id="KW-1185">Reference proteome</keyword>
<dbReference type="InterPro" id="IPR022134">
    <property type="entry name" value="DUF3667"/>
</dbReference>
<feature type="transmembrane region" description="Helical" evidence="1">
    <location>
        <begin position="83"/>
        <end position="100"/>
    </location>
</feature>
<comment type="caution">
    <text evidence="2">The sequence shown here is derived from an EMBL/GenBank/DDBJ whole genome shotgun (WGS) entry which is preliminary data.</text>
</comment>
<proteinExistence type="predicted"/>
<organism evidence="2 3">
    <name type="scientific">Winogradskyella maritima</name>
    <dbReference type="NCBI Taxonomy" id="1517766"/>
    <lineage>
        <taxon>Bacteria</taxon>
        <taxon>Pseudomonadati</taxon>
        <taxon>Bacteroidota</taxon>
        <taxon>Flavobacteriia</taxon>
        <taxon>Flavobacteriales</taxon>
        <taxon>Flavobacteriaceae</taxon>
        <taxon>Winogradskyella</taxon>
    </lineage>
</organism>
<keyword evidence="1" id="KW-0812">Transmembrane</keyword>
<evidence type="ECO:0000313" key="3">
    <source>
        <dbReference type="Proteomes" id="UP001595812"/>
    </source>
</evidence>
<name>A0ABV8AK40_9FLAO</name>